<dbReference type="Proteomes" id="UP000547973">
    <property type="component" value="Unassembled WGS sequence"/>
</dbReference>
<keyword evidence="1" id="KW-1133">Transmembrane helix</keyword>
<proteinExistence type="predicted"/>
<dbReference type="RefSeq" id="WP_062075714.1">
    <property type="nucleotide sequence ID" value="NZ_BBRC01000013.1"/>
</dbReference>
<reference evidence="2 3" key="1">
    <citation type="submission" date="2020-07" db="EMBL/GenBank/DDBJ databases">
        <title>Sequencing the genomes of 1000 actinobacteria strains.</title>
        <authorList>
            <person name="Klenk H.-P."/>
        </authorList>
    </citation>
    <scope>NUCLEOTIDE SEQUENCE [LARGE SCALE GENOMIC DNA]</scope>
    <source>
        <strain evidence="2 3">DSM 19970</strain>
    </source>
</reference>
<evidence type="ECO:0000313" key="3">
    <source>
        <dbReference type="Proteomes" id="UP000547973"/>
    </source>
</evidence>
<feature type="transmembrane region" description="Helical" evidence="1">
    <location>
        <begin position="32"/>
        <end position="51"/>
    </location>
</feature>
<dbReference type="AlphaFoldDB" id="A0A7Z0CHW3"/>
<keyword evidence="1" id="KW-0472">Membrane</keyword>
<feature type="transmembrane region" description="Helical" evidence="1">
    <location>
        <begin position="71"/>
        <end position="88"/>
    </location>
</feature>
<dbReference type="OrthoDB" id="9954754at2"/>
<accession>A0A7Z0CHW3</accession>
<organism evidence="2 3">
    <name type="scientific">Demequina lutea</name>
    <dbReference type="NCBI Taxonomy" id="431489"/>
    <lineage>
        <taxon>Bacteria</taxon>
        <taxon>Bacillati</taxon>
        <taxon>Actinomycetota</taxon>
        <taxon>Actinomycetes</taxon>
        <taxon>Micrococcales</taxon>
        <taxon>Demequinaceae</taxon>
        <taxon>Demequina</taxon>
    </lineage>
</organism>
<sequence>MMISSPVPQKTLPEPGVYFRPFEGFDSKKHRGCGSIFGVAAVAIGGVGMWSEWRAGFAGRTSYDLIPLPTWIAWALAILIGLFALWASSSKSARPPWLEIWCLVAFLDEREGLRLFAGRLGGQQPGVLVRRGETVCIDARLIRKTLKGVTTYEYVITAPGGRLVFRAEGRIEGLKMVRLDERARARGARVITSGAADAIDRDPRPKPWDGRLT</sequence>
<keyword evidence="3" id="KW-1185">Reference proteome</keyword>
<comment type="caution">
    <text evidence="2">The sequence shown here is derived from an EMBL/GenBank/DDBJ whole genome shotgun (WGS) entry which is preliminary data.</text>
</comment>
<dbReference type="EMBL" id="JACBZO010000001">
    <property type="protein sequence ID" value="NYI41911.1"/>
    <property type="molecule type" value="Genomic_DNA"/>
</dbReference>
<keyword evidence="1" id="KW-0812">Transmembrane</keyword>
<gene>
    <name evidence="2" type="ORF">BKA03_002030</name>
</gene>
<evidence type="ECO:0000313" key="2">
    <source>
        <dbReference type="EMBL" id="NYI41911.1"/>
    </source>
</evidence>
<protein>
    <submittedName>
        <fullName evidence="2">Uncharacterized protein</fullName>
    </submittedName>
</protein>
<name>A0A7Z0CHW3_9MICO</name>
<evidence type="ECO:0000256" key="1">
    <source>
        <dbReference type="SAM" id="Phobius"/>
    </source>
</evidence>